<name>A0A1G2C9T0_9BACT</name>
<feature type="transmembrane region" description="Helical" evidence="1">
    <location>
        <begin position="69"/>
        <end position="91"/>
    </location>
</feature>
<feature type="transmembrane region" description="Helical" evidence="1">
    <location>
        <begin position="34"/>
        <end position="54"/>
    </location>
</feature>
<feature type="transmembrane region" description="Helical" evidence="1">
    <location>
        <begin position="103"/>
        <end position="124"/>
    </location>
</feature>
<accession>A0A1G2C9T0</accession>
<dbReference type="Proteomes" id="UP000179059">
    <property type="component" value="Unassembled WGS sequence"/>
</dbReference>
<dbReference type="GO" id="GO:0008233">
    <property type="term" value="F:peptidase activity"/>
    <property type="evidence" value="ECO:0007669"/>
    <property type="project" value="InterPro"/>
</dbReference>
<dbReference type="InterPro" id="IPR026898">
    <property type="entry name" value="PrsW"/>
</dbReference>
<feature type="transmembrane region" description="Helical" evidence="1">
    <location>
        <begin position="136"/>
        <end position="162"/>
    </location>
</feature>
<evidence type="ECO:0008006" key="4">
    <source>
        <dbReference type="Google" id="ProtNLM"/>
    </source>
</evidence>
<evidence type="ECO:0000256" key="1">
    <source>
        <dbReference type="SAM" id="Phobius"/>
    </source>
</evidence>
<comment type="caution">
    <text evidence="2">The sequence shown here is derived from an EMBL/GenBank/DDBJ whole genome shotgun (WGS) entry which is preliminary data.</text>
</comment>
<dbReference type="AlphaFoldDB" id="A0A1G2C9T0"/>
<dbReference type="EMBL" id="MHKX01000031">
    <property type="protein sequence ID" value="OGY97539.1"/>
    <property type="molecule type" value="Genomic_DNA"/>
</dbReference>
<reference evidence="2 3" key="1">
    <citation type="journal article" date="2016" name="Nat. Commun.">
        <title>Thousands of microbial genomes shed light on interconnected biogeochemical processes in an aquifer system.</title>
        <authorList>
            <person name="Anantharaman K."/>
            <person name="Brown C.T."/>
            <person name="Hug L.A."/>
            <person name="Sharon I."/>
            <person name="Castelle C.J."/>
            <person name="Probst A.J."/>
            <person name="Thomas B.C."/>
            <person name="Singh A."/>
            <person name="Wilkins M.J."/>
            <person name="Karaoz U."/>
            <person name="Brodie E.L."/>
            <person name="Williams K.H."/>
            <person name="Hubbard S.S."/>
            <person name="Banfield J.F."/>
        </authorList>
    </citation>
    <scope>NUCLEOTIDE SEQUENCE [LARGE SCALE GENOMIC DNA]</scope>
</reference>
<evidence type="ECO:0000313" key="3">
    <source>
        <dbReference type="Proteomes" id="UP000179059"/>
    </source>
</evidence>
<dbReference type="Pfam" id="PF13367">
    <property type="entry name" value="PrsW-protease"/>
    <property type="match status" value="1"/>
</dbReference>
<keyword evidence="1" id="KW-1133">Transmembrane helix</keyword>
<dbReference type="STRING" id="1798647.A2855_02600"/>
<feature type="transmembrane region" description="Helical" evidence="1">
    <location>
        <begin position="174"/>
        <end position="194"/>
    </location>
</feature>
<dbReference type="PANTHER" id="PTHR36844:SF1">
    <property type="entry name" value="PROTEASE PRSW"/>
    <property type="match status" value="1"/>
</dbReference>
<gene>
    <name evidence="2" type="ORF">A2855_02600</name>
</gene>
<proteinExistence type="predicted"/>
<organism evidence="2 3">
    <name type="scientific">Candidatus Liptonbacteria bacterium RIFCSPHIGHO2_01_FULL_57_28</name>
    <dbReference type="NCBI Taxonomy" id="1798647"/>
    <lineage>
        <taxon>Bacteria</taxon>
        <taxon>Candidatus Liptoniibacteriota</taxon>
    </lineage>
</organism>
<feature type="transmembrane region" description="Helical" evidence="1">
    <location>
        <begin position="200"/>
        <end position="217"/>
    </location>
</feature>
<evidence type="ECO:0000313" key="2">
    <source>
        <dbReference type="EMBL" id="OGY97539.1"/>
    </source>
</evidence>
<feature type="transmembrane region" description="Helical" evidence="1">
    <location>
        <begin position="6"/>
        <end position="22"/>
    </location>
</feature>
<keyword evidence="1" id="KW-0472">Membrane</keyword>
<protein>
    <recommendedName>
        <fullName evidence="4">Protease PrsW</fullName>
    </recommendedName>
</protein>
<keyword evidence="1" id="KW-0812">Transmembrane</keyword>
<dbReference type="PANTHER" id="PTHR36844">
    <property type="entry name" value="PROTEASE PRSW"/>
    <property type="match status" value="1"/>
</dbReference>
<sequence>MVLAVQVLLGFIPSFAWLLFYIQEGMRPEPKRLIGLAFVTGAAFAFIALIFQLGLREFLSEAPINERSFLWLLLFGGVEEFLKFAAAYAAVHKSPDFDQPVEAMLYTVVAALGFAAVENVGVLIGGNPGSLGFANIFHVITFRFIGATLLHTLASGLVGYHWALSIRHFGAKRYLIGGLVGATLLHAIFNYGILNYSERGLSLALLIIVGFFVLGDFEKLKAKVV</sequence>